<evidence type="ECO:0000313" key="17">
    <source>
        <dbReference type="EMBL" id="GFH56982.1"/>
    </source>
</evidence>
<evidence type="ECO:0000256" key="11">
    <source>
        <dbReference type="ARBA" id="ARBA00023098"/>
    </source>
</evidence>
<keyword evidence="14" id="KW-1208">Phospholipid metabolism</keyword>
<protein>
    <recommendedName>
        <fullName evidence="15">phosphatidyl-N-methylethanolamine N-methyltransferase</fullName>
        <ecNumber evidence="15">2.1.1.71</ecNumber>
    </recommendedName>
</protein>
<keyword evidence="7" id="KW-0949">S-adenosyl-L-methionine</keyword>
<dbReference type="EMBL" id="BLLK01000057">
    <property type="protein sequence ID" value="GFH56982.1"/>
    <property type="molecule type" value="Genomic_DNA"/>
</dbReference>
<gene>
    <name evidence="17" type="ORF">CTEN210_13458</name>
</gene>
<organism evidence="17 18">
    <name type="scientific">Chaetoceros tenuissimus</name>
    <dbReference type="NCBI Taxonomy" id="426638"/>
    <lineage>
        <taxon>Eukaryota</taxon>
        <taxon>Sar</taxon>
        <taxon>Stramenopiles</taxon>
        <taxon>Ochrophyta</taxon>
        <taxon>Bacillariophyta</taxon>
        <taxon>Coscinodiscophyceae</taxon>
        <taxon>Chaetocerotophycidae</taxon>
        <taxon>Chaetocerotales</taxon>
        <taxon>Chaetocerotaceae</taxon>
        <taxon>Chaetoceros</taxon>
    </lineage>
</organism>
<keyword evidence="12 16" id="KW-0472">Membrane</keyword>
<feature type="transmembrane region" description="Helical" evidence="16">
    <location>
        <begin position="54"/>
        <end position="79"/>
    </location>
</feature>
<accession>A0AAD3D347</accession>
<evidence type="ECO:0000256" key="4">
    <source>
        <dbReference type="ARBA" id="ARBA00022516"/>
    </source>
</evidence>
<evidence type="ECO:0000256" key="10">
    <source>
        <dbReference type="ARBA" id="ARBA00022989"/>
    </source>
</evidence>
<keyword evidence="6" id="KW-0808">Transferase</keyword>
<evidence type="ECO:0000256" key="8">
    <source>
        <dbReference type="ARBA" id="ARBA00022692"/>
    </source>
</evidence>
<evidence type="ECO:0000256" key="12">
    <source>
        <dbReference type="ARBA" id="ARBA00023136"/>
    </source>
</evidence>
<comment type="caution">
    <text evidence="17">The sequence shown here is derived from an EMBL/GenBank/DDBJ whole genome shotgun (WGS) entry which is preliminary data.</text>
</comment>
<dbReference type="EC" id="2.1.1.71" evidence="15"/>
<evidence type="ECO:0000256" key="3">
    <source>
        <dbReference type="ARBA" id="ARBA00005189"/>
    </source>
</evidence>
<evidence type="ECO:0000256" key="2">
    <source>
        <dbReference type="ARBA" id="ARBA00004969"/>
    </source>
</evidence>
<keyword evidence="5" id="KW-0489">Methyltransferase</keyword>
<evidence type="ECO:0000313" key="18">
    <source>
        <dbReference type="Proteomes" id="UP001054902"/>
    </source>
</evidence>
<keyword evidence="8 16" id="KW-0812">Transmembrane</keyword>
<dbReference type="AlphaFoldDB" id="A0AAD3D347"/>
<dbReference type="InterPro" id="IPR007318">
    <property type="entry name" value="Phopholipid_MeTrfase"/>
</dbReference>
<evidence type="ECO:0000256" key="7">
    <source>
        <dbReference type="ARBA" id="ARBA00022691"/>
    </source>
</evidence>
<proteinExistence type="predicted"/>
<keyword evidence="4" id="KW-0444">Lipid biosynthesis</keyword>
<dbReference type="GO" id="GO:0006656">
    <property type="term" value="P:phosphatidylcholine biosynthetic process"/>
    <property type="evidence" value="ECO:0007669"/>
    <property type="project" value="InterPro"/>
</dbReference>
<dbReference type="GO" id="GO:0032259">
    <property type="term" value="P:methylation"/>
    <property type="evidence" value="ECO:0007669"/>
    <property type="project" value="UniProtKB-KW"/>
</dbReference>
<dbReference type="PANTHER" id="PTHR15458:SF5">
    <property type="entry name" value="PHOSPHATIDYLETHANOLAMINE N-METHYLTRANSFERASE"/>
    <property type="match status" value="1"/>
</dbReference>
<evidence type="ECO:0000256" key="14">
    <source>
        <dbReference type="ARBA" id="ARBA00023264"/>
    </source>
</evidence>
<dbReference type="Proteomes" id="UP001054902">
    <property type="component" value="Unassembled WGS sequence"/>
</dbReference>
<feature type="transmembrane region" description="Helical" evidence="16">
    <location>
        <begin position="12"/>
        <end position="33"/>
    </location>
</feature>
<feature type="transmembrane region" description="Helical" evidence="16">
    <location>
        <begin position="99"/>
        <end position="125"/>
    </location>
</feature>
<evidence type="ECO:0000256" key="9">
    <source>
        <dbReference type="ARBA" id="ARBA00022824"/>
    </source>
</evidence>
<dbReference type="Pfam" id="PF04191">
    <property type="entry name" value="PEMT"/>
    <property type="match status" value="1"/>
</dbReference>
<evidence type="ECO:0000256" key="6">
    <source>
        <dbReference type="ARBA" id="ARBA00022679"/>
    </source>
</evidence>
<evidence type="ECO:0000256" key="16">
    <source>
        <dbReference type="SAM" id="Phobius"/>
    </source>
</evidence>
<evidence type="ECO:0000256" key="5">
    <source>
        <dbReference type="ARBA" id="ARBA00022603"/>
    </source>
</evidence>
<evidence type="ECO:0000256" key="13">
    <source>
        <dbReference type="ARBA" id="ARBA00023209"/>
    </source>
</evidence>
<comment type="subcellular location">
    <subcellularLocation>
        <location evidence="1">Endoplasmic reticulum membrane</location>
        <topology evidence="1">Multi-pass membrane protein</topology>
    </subcellularLocation>
</comment>
<dbReference type="GO" id="GO:0005789">
    <property type="term" value="C:endoplasmic reticulum membrane"/>
    <property type="evidence" value="ECO:0007669"/>
    <property type="project" value="UniProtKB-SubCell"/>
</dbReference>
<evidence type="ECO:0000256" key="15">
    <source>
        <dbReference type="ARBA" id="ARBA00034137"/>
    </source>
</evidence>
<sequence>MISILPTEMQFAANAFFLLGIERILYATWFIYPNSFKYHVRKGSFGKQIQNESLYWKNAMTLGTYIKVFQFGVCIYDLFFRSSISSPLNVDPLQLLLGLALIVMGQGLNVAVFKALGGIGVYYGYEFGYKVKRVSCFPYNVSWISDPQYWGVVFTIWGIYLCFDVNDFTFPLLETFWYLCSMKFLEHTRGRNIVQQILGPDTLKSV</sequence>
<name>A0AAD3D347_9STRA</name>
<dbReference type="InterPro" id="IPR024960">
    <property type="entry name" value="PEMT/MFAP"/>
</dbReference>
<keyword evidence="13" id="KW-0594">Phospholipid biosynthesis</keyword>
<comment type="pathway">
    <text evidence="2">Phospholipid metabolism; phosphatidylcholine biosynthesis.</text>
</comment>
<keyword evidence="9" id="KW-0256">Endoplasmic reticulum</keyword>
<dbReference type="GO" id="GO:0000773">
    <property type="term" value="F:phosphatidyl-N-methylethanolamine N-methyltransferase activity"/>
    <property type="evidence" value="ECO:0007669"/>
    <property type="project" value="UniProtKB-EC"/>
</dbReference>
<keyword evidence="11" id="KW-0443">Lipid metabolism</keyword>
<keyword evidence="18" id="KW-1185">Reference proteome</keyword>
<evidence type="ECO:0000256" key="1">
    <source>
        <dbReference type="ARBA" id="ARBA00004477"/>
    </source>
</evidence>
<dbReference type="PANTHER" id="PTHR15458">
    <property type="entry name" value="PHOSPHATIDYLETHANOLAMINE N-METHYLTRANSFERASE"/>
    <property type="match status" value="1"/>
</dbReference>
<reference evidence="17 18" key="1">
    <citation type="journal article" date="2021" name="Sci. Rep.">
        <title>The genome of the diatom Chaetoceros tenuissimus carries an ancient integrated fragment of an extant virus.</title>
        <authorList>
            <person name="Hongo Y."/>
            <person name="Kimura K."/>
            <person name="Takaki Y."/>
            <person name="Yoshida Y."/>
            <person name="Baba S."/>
            <person name="Kobayashi G."/>
            <person name="Nagasaki K."/>
            <person name="Hano T."/>
            <person name="Tomaru Y."/>
        </authorList>
    </citation>
    <scope>NUCLEOTIDE SEQUENCE [LARGE SCALE GENOMIC DNA]</scope>
    <source>
        <strain evidence="17 18">NIES-3715</strain>
    </source>
</reference>
<keyword evidence="10 16" id="KW-1133">Transmembrane helix</keyword>
<comment type="pathway">
    <text evidence="3">Lipid metabolism.</text>
</comment>